<keyword evidence="2" id="KW-0472">Membrane</keyword>
<evidence type="ECO:0000256" key="1">
    <source>
        <dbReference type="SAM" id="Coils"/>
    </source>
</evidence>
<dbReference type="KEGG" id="ftj:FTUN_4100"/>
<dbReference type="EMBL" id="CP053452">
    <property type="protein sequence ID" value="QJW96543.1"/>
    <property type="molecule type" value="Genomic_DNA"/>
</dbReference>
<keyword evidence="2" id="KW-1133">Transmembrane helix</keyword>
<evidence type="ECO:0000256" key="2">
    <source>
        <dbReference type="SAM" id="Phobius"/>
    </source>
</evidence>
<name>A0A6M5YT95_9BACT</name>
<dbReference type="RefSeq" id="WP_171472101.1">
    <property type="nucleotide sequence ID" value="NZ_CP053452.2"/>
</dbReference>
<gene>
    <name evidence="3" type="ORF">FTUN_4100</name>
</gene>
<evidence type="ECO:0000313" key="4">
    <source>
        <dbReference type="Proteomes" id="UP000503447"/>
    </source>
</evidence>
<keyword evidence="2" id="KW-0812">Transmembrane</keyword>
<protein>
    <submittedName>
        <fullName evidence="3">Uncharacterized protein</fullName>
    </submittedName>
</protein>
<feature type="transmembrane region" description="Helical" evidence="2">
    <location>
        <begin position="12"/>
        <end position="29"/>
    </location>
</feature>
<dbReference type="AlphaFoldDB" id="A0A6M5YT95"/>
<keyword evidence="4" id="KW-1185">Reference proteome</keyword>
<accession>A0A6M5YT95</accession>
<dbReference type="Proteomes" id="UP000503447">
    <property type="component" value="Chromosome"/>
</dbReference>
<proteinExistence type="predicted"/>
<organism evidence="3 4">
    <name type="scientific">Frigoriglobus tundricola</name>
    <dbReference type="NCBI Taxonomy" id="2774151"/>
    <lineage>
        <taxon>Bacteria</taxon>
        <taxon>Pseudomonadati</taxon>
        <taxon>Planctomycetota</taxon>
        <taxon>Planctomycetia</taxon>
        <taxon>Gemmatales</taxon>
        <taxon>Gemmataceae</taxon>
        <taxon>Frigoriglobus</taxon>
    </lineage>
</organism>
<reference evidence="4" key="1">
    <citation type="submission" date="2020-05" db="EMBL/GenBank/DDBJ databases">
        <title>Frigoriglobus tundricola gen. nov., sp. nov., a psychrotolerant cellulolytic planctomycete of the family Gemmataceae with two divergent copies of 16S rRNA gene.</title>
        <authorList>
            <person name="Kulichevskaya I.S."/>
            <person name="Ivanova A.A."/>
            <person name="Naumoff D.G."/>
            <person name="Beletsky A.V."/>
            <person name="Rijpstra W.I.C."/>
            <person name="Sinninghe Damste J.S."/>
            <person name="Mardanov A.V."/>
            <person name="Ravin N.V."/>
            <person name="Dedysh S.N."/>
        </authorList>
    </citation>
    <scope>NUCLEOTIDE SEQUENCE [LARGE SCALE GENOMIC DNA]</scope>
    <source>
        <strain evidence="4">PL17</strain>
    </source>
</reference>
<keyword evidence="1" id="KW-0175">Coiled coil</keyword>
<feature type="coiled-coil region" evidence="1">
    <location>
        <begin position="48"/>
        <end position="90"/>
    </location>
</feature>
<evidence type="ECO:0000313" key="3">
    <source>
        <dbReference type="EMBL" id="QJW96543.1"/>
    </source>
</evidence>
<sequence>MPDWLVQLLIQYPIVVIVGFVAWYVNGIIERVMGARIKREQELHTTAITELKDAHKQATNEVQAEVGELKAELRDEFKKLGKKVDELTWRLSP</sequence>